<dbReference type="EMBL" id="SOGQ01000047">
    <property type="protein sequence ID" value="TFC99407.1"/>
    <property type="molecule type" value="Genomic_DNA"/>
</dbReference>
<proteinExistence type="predicted"/>
<name>A0ABY2J3A1_9MICO</name>
<gene>
    <name evidence="1" type="ORF">E3T28_09240</name>
</gene>
<evidence type="ECO:0000313" key="2">
    <source>
        <dbReference type="Proteomes" id="UP000297853"/>
    </source>
</evidence>
<organism evidence="1 2">
    <name type="scientific">Cryobacterium sinapicolor</name>
    <dbReference type="NCBI Taxonomy" id="1259236"/>
    <lineage>
        <taxon>Bacteria</taxon>
        <taxon>Bacillati</taxon>
        <taxon>Actinomycetota</taxon>
        <taxon>Actinomycetes</taxon>
        <taxon>Micrococcales</taxon>
        <taxon>Microbacteriaceae</taxon>
        <taxon>Cryobacterium</taxon>
    </lineage>
</organism>
<evidence type="ECO:0000313" key="1">
    <source>
        <dbReference type="EMBL" id="TFC99407.1"/>
    </source>
</evidence>
<dbReference type="Proteomes" id="UP000297853">
    <property type="component" value="Unassembled WGS sequence"/>
</dbReference>
<comment type="caution">
    <text evidence="1">The sequence shown here is derived from an EMBL/GenBank/DDBJ whole genome shotgun (WGS) entry which is preliminary data.</text>
</comment>
<protein>
    <submittedName>
        <fullName evidence="1">Uncharacterized protein</fullName>
    </submittedName>
</protein>
<keyword evidence="2" id="KW-1185">Reference proteome</keyword>
<dbReference type="RefSeq" id="WP_134430063.1">
    <property type="nucleotide sequence ID" value="NZ_SOGQ01000047.1"/>
</dbReference>
<reference evidence="1 2" key="1">
    <citation type="submission" date="2019-03" db="EMBL/GenBank/DDBJ databases">
        <title>Genomics of glacier-inhabiting Cryobacterium strains.</title>
        <authorList>
            <person name="Liu Q."/>
            <person name="Xin Y.-H."/>
        </authorList>
    </citation>
    <scope>NUCLEOTIDE SEQUENCE [LARGE SCALE GENOMIC DNA]</scope>
    <source>
        <strain evidence="1 2">TMT1-23-1</strain>
    </source>
</reference>
<sequence>MWSPLRSVRTTPPPAFTDYSGQRDKLGELSENVFRLMLQAPDERVREATVDLLDALTPPGKPVSLSEHALCLLFEQFAVGLQSLIAAPGMLIDELVGETVHGSKVLSAAVRVLLKHAAALAMSQATAPLSLLHAQACACALAFCPDTNKHPSLGKNCGLPLFNAAATPDE</sequence>
<accession>A0ABY2J3A1</accession>